<evidence type="ECO:0000313" key="4">
    <source>
        <dbReference type="Proteomes" id="UP000747542"/>
    </source>
</evidence>
<gene>
    <name evidence="3" type="ORF">Hamer_G019130</name>
</gene>
<feature type="compositionally biased region" description="Acidic residues" evidence="1">
    <location>
        <begin position="68"/>
        <end position="129"/>
    </location>
</feature>
<evidence type="ECO:0000256" key="2">
    <source>
        <dbReference type="SAM" id="SignalP"/>
    </source>
</evidence>
<feature type="region of interest" description="Disordered" evidence="1">
    <location>
        <begin position="42"/>
        <end position="132"/>
    </location>
</feature>
<keyword evidence="4" id="KW-1185">Reference proteome</keyword>
<organism evidence="3 4">
    <name type="scientific">Homarus americanus</name>
    <name type="common">American lobster</name>
    <dbReference type="NCBI Taxonomy" id="6706"/>
    <lineage>
        <taxon>Eukaryota</taxon>
        <taxon>Metazoa</taxon>
        <taxon>Ecdysozoa</taxon>
        <taxon>Arthropoda</taxon>
        <taxon>Crustacea</taxon>
        <taxon>Multicrustacea</taxon>
        <taxon>Malacostraca</taxon>
        <taxon>Eumalacostraca</taxon>
        <taxon>Eucarida</taxon>
        <taxon>Decapoda</taxon>
        <taxon>Pleocyemata</taxon>
        <taxon>Astacidea</taxon>
        <taxon>Nephropoidea</taxon>
        <taxon>Nephropidae</taxon>
        <taxon>Homarus</taxon>
    </lineage>
</organism>
<dbReference type="EMBL" id="JAHLQT010026149">
    <property type="protein sequence ID" value="KAG7163859.1"/>
    <property type="molecule type" value="Genomic_DNA"/>
</dbReference>
<comment type="caution">
    <text evidence="3">The sequence shown here is derived from an EMBL/GenBank/DDBJ whole genome shotgun (WGS) entry which is preliminary data.</text>
</comment>
<proteinExistence type="predicted"/>
<sequence>MKAVVCLVVVILVYLAGFGHASVIKGKVSFSNVPTQVQEVKQVEEEQQGDGDDLIKDPDWVPTAEDYHYEDEDEDEDELWDYADDPEWQPEYEDEDEDELWSSDDDPDWQPEDEDELWSSDDDPDWQPEGEDKGEIKNIVYGKIVQQIVQLLHTDVKGLPCQDESISANDTVQQIANKIYSVNMDTGAARQVLRQSLALAKPDNILLHNLSAEQDLDQHKSEEQGVILEHHPTVLEMHSNNNYHNLPSRKNKRHVHCPVSPVGGYKQYQYGNKGVDVSELSHGVEPLGGGGQHVDLSTGVEPERGDDDDFSLGDWLEHQWGHVSDTAESVGDKISDVADNVFDAASHVAGTAHDVASHTIDKIQDAAESVGEHVVTAYHHARESVPRLKTYIASAFSKRLGTCNSATVGVKVPQLGVGGEGAETTESFNMVRGSEVLDKLQQKLQEGDAQVAEFFQLVGQKMETWSQQQVPENVDEGLIIHHNQLEQEGHNHQQEGGHQQSGHTEQLVPDLFQDEEIRIHLSKLVEVGVLAQDDLVVFSQQEQQQEQHEPAVKSRS</sequence>
<keyword evidence="2" id="KW-0732">Signal</keyword>
<evidence type="ECO:0000313" key="3">
    <source>
        <dbReference type="EMBL" id="KAG7163859.1"/>
    </source>
</evidence>
<feature type="signal peptide" evidence="2">
    <location>
        <begin position="1"/>
        <end position="21"/>
    </location>
</feature>
<accession>A0A8J5JYE9</accession>
<feature type="chain" id="PRO_5035246748" evidence="2">
    <location>
        <begin position="22"/>
        <end position="556"/>
    </location>
</feature>
<dbReference type="Gene3D" id="1.20.120.20">
    <property type="entry name" value="Apolipoprotein"/>
    <property type="match status" value="1"/>
</dbReference>
<dbReference type="AlphaFoldDB" id="A0A8J5JYE9"/>
<dbReference type="Proteomes" id="UP000747542">
    <property type="component" value="Unassembled WGS sequence"/>
</dbReference>
<evidence type="ECO:0000256" key="1">
    <source>
        <dbReference type="SAM" id="MobiDB-lite"/>
    </source>
</evidence>
<protein>
    <submittedName>
        <fullName evidence="3">Putative histone H2A.Z-specific chaperone CHZ1-like</fullName>
    </submittedName>
</protein>
<reference evidence="3" key="1">
    <citation type="journal article" date="2021" name="Sci. Adv.">
        <title>The American lobster genome reveals insights on longevity, neural, and immune adaptations.</title>
        <authorList>
            <person name="Polinski J.M."/>
            <person name="Zimin A.V."/>
            <person name="Clark K.F."/>
            <person name="Kohn A.B."/>
            <person name="Sadowski N."/>
            <person name="Timp W."/>
            <person name="Ptitsyn A."/>
            <person name="Khanna P."/>
            <person name="Romanova D.Y."/>
            <person name="Williams P."/>
            <person name="Greenwood S.J."/>
            <person name="Moroz L.L."/>
            <person name="Walt D.R."/>
            <person name="Bodnar A.G."/>
        </authorList>
    </citation>
    <scope>NUCLEOTIDE SEQUENCE</scope>
    <source>
        <strain evidence="3">GMGI-L3</strain>
    </source>
</reference>
<name>A0A8J5JYE9_HOMAM</name>